<gene>
    <name evidence="1" type="ORF">V8201_01630</name>
</gene>
<dbReference type="Proteomes" id="UP001367771">
    <property type="component" value="Unassembled WGS sequence"/>
</dbReference>
<name>A0ABU8GY45_9SPHN</name>
<evidence type="ECO:0000313" key="2">
    <source>
        <dbReference type="Proteomes" id="UP001367771"/>
    </source>
</evidence>
<dbReference type="InterPro" id="IPR019619">
    <property type="entry name" value="DUF2490"/>
</dbReference>
<dbReference type="RefSeq" id="WP_336544309.1">
    <property type="nucleotide sequence ID" value="NZ_JBBBDM010000001.1"/>
</dbReference>
<accession>A0ABU8GY45</accession>
<evidence type="ECO:0000313" key="1">
    <source>
        <dbReference type="EMBL" id="MEI5685771.1"/>
    </source>
</evidence>
<comment type="caution">
    <text evidence="1">The sequence shown here is derived from an EMBL/GenBank/DDBJ whole genome shotgun (WGS) entry which is preliminary data.</text>
</comment>
<organism evidence="1 2">
    <name type="scientific">Sphingomonas kyungheensis</name>
    <dbReference type="NCBI Taxonomy" id="1069987"/>
    <lineage>
        <taxon>Bacteria</taxon>
        <taxon>Pseudomonadati</taxon>
        <taxon>Pseudomonadota</taxon>
        <taxon>Alphaproteobacteria</taxon>
        <taxon>Sphingomonadales</taxon>
        <taxon>Sphingomonadaceae</taxon>
        <taxon>Sphingomonas</taxon>
    </lineage>
</organism>
<protein>
    <submittedName>
        <fullName evidence="1">DUF2490 domain-containing protein</fullName>
    </submittedName>
</protein>
<keyword evidence="2" id="KW-1185">Reference proteome</keyword>
<reference evidence="1 2" key="1">
    <citation type="journal article" date="2013" name="Int. J. Syst. Evol. Microbiol.">
        <title>Sphingomonas kyungheensis sp. nov., a bacterium with ginsenoside-converting activity isolated from soil of a ginseng field.</title>
        <authorList>
            <person name="Son H.M."/>
            <person name="Yang J.E."/>
            <person name="Park Y."/>
            <person name="Han C.K."/>
            <person name="Kim S.G."/>
            <person name="Kook M."/>
            <person name="Yi T.H."/>
        </authorList>
    </citation>
    <scope>NUCLEOTIDE SEQUENCE [LARGE SCALE GENOMIC DNA]</scope>
    <source>
        <strain evidence="1 2">LMG 26582</strain>
    </source>
</reference>
<dbReference type="EMBL" id="JBBBDM010000001">
    <property type="protein sequence ID" value="MEI5685771.1"/>
    <property type="molecule type" value="Genomic_DNA"/>
</dbReference>
<proteinExistence type="predicted"/>
<sequence length="252" mass="27825">MTSATCPGIAGLVARLSYLIVATRLVGSLCVASPLSGFASPASAQQQDVQLWTQINTNVPLTDDMRVTLEQIARFSDRQDGLYQTEFGALLGVRAARGIEFGVGYRKVGAHNGNTSADEDRIRQQIVGTFGAIATRFRVDERFNPRGSQIGVRIRPLVRYNQRLGTGRWAVFVSHESFYLPNSTRWGQRAGYERMRNILGLVVPIGKMMTADVGYLNQFRPARGGARGQMDHALTLQLTINLQGQIFPHLDD</sequence>
<dbReference type="Pfam" id="PF10677">
    <property type="entry name" value="DUF2490"/>
    <property type="match status" value="1"/>
</dbReference>